<comment type="caution">
    <text evidence="2">The sequence shown here is derived from an EMBL/GenBank/DDBJ whole genome shotgun (WGS) entry which is preliminary data.</text>
</comment>
<reference evidence="2 3" key="1">
    <citation type="submission" date="2019-07" db="EMBL/GenBank/DDBJ databases">
        <title>Draft genome assembly of a fouling barnacle, Amphibalanus amphitrite (Darwin, 1854): The first reference genome for Thecostraca.</title>
        <authorList>
            <person name="Kim W."/>
        </authorList>
    </citation>
    <scope>NUCLEOTIDE SEQUENCE [LARGE SCALE GENOMIC DNA]</scope>
    <source>
        <strain evidence="2">SNU_AA5</strain>
        <tissue evidence="2">Soma without cirri and trophi</tissue>
    </source>
</reference>
<proteinExistence type="predicted"/>
<dbReference type="FunFam" id="3.30.310.10:FF:000003">
    <property type="entry name" value="AP complex subunit beta"/>
    <property type="match status" value="1"/>
</dbReference>
<accession>A0A6A4W4R5</accession>
<protein>
    <submittedName>
        <fullName evidence="2">AP-2 complex subunit beta</fullName>
    </submittedName>
</protein>
<dbReference type="EMBL" id="VIIS01001074">
    <property type="protein sequence ID" value="KAF0302306.1"/>
    <property type="molecule type" value="Genomic_DNA"/>
</dbReference>
<gene>
    <name evidence="2" type="primary">Ap2b1_4</name>
    <name evidence="2" type="ORF">FJT64_025604</name>
</gene>
<dbReference type="Gene3D" id="3.30.310.10">
    <property type="entry name" value="TATA-Binding Protein"/>
    <property type="match status" value="1"/>
</dbReference>
<dbReference type="GO" id="GO:0030131">
    <property type="term" value="C:clathrin adaptor complex"/>
    <property type="evidence" value="ECO:0007669"/>
    <property type="project" value="InterPro"/>
</dbReference>
<dbReference type="AlphaFoldDB" id="A0A6A4W4R5"/>
<evidence type="ECO:0000259" key="1">
    <source>
        <dbReference type="SMART" id="SM01020"/>
    </source>
</evidence>
<sequence>MCRKVAMKNNIDVMYFACLVPAHVFFGEDGMMDKRVFLATWKEIPAQNEMQFTIANLAMTADAISTKLQKENVFTIAKRNVEGQDMLYLSIKFINGLWALLEIKVAPGSSNITLAIKCRTCEIAPDISNSVEAILRA</sequence>
<name>A0A6A4W4R5_AMPAM</name>
<dbReference type="GO" id="GO:0016192">
    <property type="term" value="P:vesicle-mediated transport"/>
    <property type="evidence" value="ECO:0007669"/>
    <property type="project" value="InterPro"/>
</dbReference>
<evidence type="ECO:0000313" key="3">
    <source>
        <dbReference type="Proteomes" id="UP000440578"/>
    </source>
</evidence>
<feature type="domain" description="Beta-adaptin appendage C-terminal subdomain" evidence="1">
    <location>
        <begin position="26"/>
        <end position="136"/>
    </location>
</feature>
<organism evidence="2 3">
    <name type="scientific">Amphibalanus amphitrite</name>
    <name type="common">Striped barnacle</name>
    <name type="synonym">Balanus amphitrite</name>
    <dbReference type="NCBI Taxonomy" id="1232801"/>
    <lineage>
        <taxon>Eukaryota</taxon>
        <taxon>Metazoa</taxon>
        <taxon>Ecdysozoa</taxon>
        <taxon>Arthropoda</taxon>
        <taxon>Crustacea</taxon>
        <taxon>Multicrustacea</taxon>
        <taxon>Cirripedia</taxon>
        <taxon>Thoracica</taxon>
        <taxon>Thoracicalcarea</taxon>
        <taxon>Balanomorpha</taxon>
        <taxon>Balanoidea</taxon>
        <taxon>Balanidae</taxon>
        <taxon>Amphibalaninae</taxon>
        <taxon>Amphibalanus</taxon>
    </lineage>
</organism>
<dbReference type="GO" id="GO:0006886">
    <property type="term" value="P:intracellular protein transport"/>
    <property type="evidence" value="ECO:0007669"/>
    <property type="project" value="InterPro"/>
</dbReference>
<evidence type="ECO:0000313" key="2">
    <source>
        <dbReference type="EMBL" id="KAF0302306.1"/>
    </source>
</evidence>
<dbReference type="SUPFAM" id="SSF55711">
    <property type="entry name" value="Subdomain of clathrin and coatomer appendage domain"/>
    <property type="match status" value="1"/>
</dbReference>
<dbReference type="InterPro" id="IPR009028">
    <property type="entry name" value="Coatomer/calthrin_app_sub_C"/>
</dbReference>
<dbReference type="InterPro" id="IPR015151">
    <property type="entry name" value="B-adaptin_app_sub_C"/>
</dbReference>
<dbReference type="InterPro" id="IPR012295">
    <property type="entry name" value="TBP_dom_sf"/>
</dbReference>
<dbReference type="Pfam" id="PF09066">
    <property type="entry name" value="B2-adapt-app_C"/>
    <property type="match status" value="1"/>
</dbReference>
<dbReference type="Proteomes" id="UP000440578">
    <property type="component" value="Unassembled WGS sequence"/>
</dbReference>
<dbReference type="OrthoDB" id="10254310at2759"/>
<dbReference type="SMART" id="SM01020">
    <property type="entry name" value="B2-adapt-app_C"/>
    <property type="match status" value="1"/>
</dbReference>
<keyword evidence="3" id="KW-1185">Reference proteome</keyword>